<keyword evidence="2" id="KW-0812">Transmembrane</keyword>
<dbReference type="Proteomes" id="UP000692954">
    <property type="component" value="Unassembled WGS sequence"/>
</dbReference>
<dbReference type="GO" id="GO:0008270">
    <property type="term" value="F:zinc ion binding"/>
    <property type="evidence" value="ECO:0007669"/>
    <property type="project" value="UniProtKB-KW"/>
</dbReference>
<keyword evidence="2" id="KW-0472">Membrane</keyword>
<feature type="transmembrane region" description="Helical" evidence="2">
    <location>
        <begin position="6"/>
        <end position="24"/>
    </location>
</feature>
<accession>A0A8S1RE56</accession>
<reference evidence="4" key="1">
    <citation type="submission" date="2021-01" db="EMBL/GenBank/DDBJ databases">
        <authorList>
            <consortium name="Genoscope - CEA"/>
            <person name="William W."/>
        </authorList>
    </citation>
    <scope>NUCLEOTIDE SEQUENCE</scope>
</reference>
<feature type="transmembrane region" description="Helical" evidence="2">
    <location>
        <begin position="319"/>
        <end position="341"/>
    </location>
</feature>
<protein>
    <recommendedName>
        <fullName evidence="3">RING-type domain-containing protein</fullName>
    </recommendedName>
</protein>
<evidence type="ECO:0000259" key="3">
    <source>
        <dbReference type="PROSITE" id="PS50089"/>
    </source>
</evidence>
<sequence length="427" mass="49757">MSIQYYIILFNLLFLETMTYNLSVTQLMPKITEINQTISQFNSTYKFNTTLQIQGENFYFLIVEIQLTSNVKSSVALLYNEHIPTSLINKTIQFKDMDYDSYALKRLNHYLIIPNFPHSKFITILSDTSITFNFTLQGTNESKCFNNCSKNGKCFQGRCFCKSDYIGKDCSIKATELKIQSWSNHTLSNYVTFFYYNQQEKSKELDLIFYTNSQQNLTILEIVSSFIHIPTLKYYDFLGKFNKSNPLSQIISSKGFQDLDDDDFLEEDTDDDNSDINNGFLIMNNLPAKLIIAVICQFPNEQLSILFQKRQTQRDKLDYLNWLIAVSIIGFLFIVLGAIWLKFTCDKQKNFENQYSKVQTTTNDEICAICQTNLKIEKNTIYKSKVCQNNHLFHKKCIINFFDKNQKLMLCPTCPQIIINLMEAPNN</sequence>
<dbReference type="AlphaFoldDB" id="A0A8S1RE56"/>
<evidence type="ECO:0000313" key="5">
    <source>
        <dbReference type="Proteomes" id="UP000692954"/>
    </source>
</evidence>
<keyword evidence="5" id="KW-1185">Reference proteome</keyword>
<gene>
    <name evidence="4" type="ORF">PSON_ATCC_30995.1.T1550021</name>
</gene>
<dbReference type="InterPro" id="IPR001841">
    <property type="entry name" value="Znf_RING"/>
</dbReference>
<dbReference type="OrthoDB" id="303943at2759"/>
<evidence type="ECO:0000256" key="2">
    <source>
        <dbReference type="SAM" id="Phobius"/>
    </source>
</evidence>
<dbReference type="PROSITE" id="PS50089">
    <property type="entry name" value="ZF_RING_2"/>
    <property type="match status" value="1"/>
</dbReference>
<dbReference type="EMBL" id="CAJJDN010000155">
    <property type="protein sequence ID" value="CAD8124945.1"/>
    <property type="molecule type" value="Genomic_DNA"/>
</dbReference>
<keyword evidence="1" id="KW-0863">Zinc-finger</keyword>
<keyword evidence="1" id="KW-0479">Metal-binding</keyword>
<name>A0A8S1RE56_9CILI</name>
<keyword evidence="1" id="KW-0862">Zinc</keyword>
<evidence type="ECO:0000256" key="1">
    <source>
        <dbReference type="PROSITE-ProRule" id="PRU00175"/>
    </source>
</evidence>
<comment type="caution">
    <text evidence="4">The sequence shown here is derived from an EMBL/GenBank/DDBJ whole genome shotgun (WGS) entry which is preliminary data.</text>
</comment>
<feature type="domain" description="RING-type" evidence="3">
    <location>
        <begin position="367"/>
        <end position="414"/>
    </location>
</feature>
<organism evidence="4 5">
    <name type="scientific">Paramecium sonneborni</name>
    <dbReference type="NCBI Taxonomy" id="65129"/>
    <lineage>
        <taxon>Eukaryota</taxon>
        <taxon>Sar</taxon>
        <taxon>Alveolata</taxon>
        <taxon>Ciliophora</taxon>
        <taxon>Intramacronucleata</taxon>
        <taxon>Oligohymenophorea</taxon>
        <taxon>Peniculida</taxon>
        <taxon>Parameciidae</taxon>
        <taxon>Paramecium</taxon>
    </lineage>
</organism>
<evidence type="ECO:0000313" key="4">
    <source>
        <dbReference type="EMBL" id="CAD8124945.1"/>
    </source>
</evidence>
<proteinExistence type="predicted"/>
<keyword evidence="2" id="KW-1133">Transmembrane helix</keyword>